<evidence type="ECO:0000256" key="4">
    <source>
        <dbReference type="ARBA" id="ARBA00022475"/>
    </source>
</evidence>
<dbReference type="InterPro" id="IPR006459">
    <property type="entry name" value="CASP/CASPL"/>
</dbReference>
<feature type="transmembrane region" description="Helical" evidence="8">
    <location>
        <begin position="44"/>
        <end position="63"/>
    </location>
</feature>
<organism evidence="11">
    <name type="scientific">Brachypodium distachyon</name>
    <name type="common">Purple false brome</name>
    <name type="synonym">Trachynia distachya</name>
    <dbReference type="NCBI Taxonomy" id="15368"/>
    <lineage>
        <taxon>Eukaryota</taxon>
        <taxon>Viridiplantae</taxon>
        <taxon>Streptophyta</taxon>
        <taxon>Embryophyta</taxon>
        <taxon>Tracheophyta</taxon>
        <taxon>Spermatophyta</taxon>
        <taxon>Magnoliopsida</taxon>
        <taxon>Liliopsida</taxon>
        <taxon>Poales</taxon>
        <taxon>Poaceae</taxon>
        <taxon>BOP clade</taxon>
        <taxon>Pooideae</taxon>
        <taxon>Stipodae</taxon>
        <taxon>Brachypodieae</taxon>
        <taxon>Brachypodium</taxon>
    </lineage>
</organism>
<dbReference type="Pfam" id="PF04535">
    <property type="entry name" value="CASP_dom"/>
    <property type="match status" value="1"/>
</dbReference>
<dbReference type="STRING" id="15368.I1H8L9"/>
<feature type="transmembrane region" description="Helical" evidence="8">
    <location>
        <begin position="173"/>
        <end position="199"/>
    </location>
</feature>
<reference evidence="10" key="2">
    <citation type="submission" date="2017-06" db="EMBL/GenBank/DDBJ databases">
        <title>WGS assembly of Brachypodium distachyon.</title>
        <authorList>
            <consortium name="The International Brachypodium Initiative"/>
            <person name="Lucas S."/>
            <person name="Harmon-Smith M."/>
            <person name="Lail K."/>
            <person name="Tice H."/>
            <person name="Grimwood J."/>
            <person name="Bruce D."/>
            <person name="Barry K."/>
            <person name="Shu S."/>
            <person name="Lindquist E."/>
            <person name="Wang M."/>
            <person name="Pitluck S."/>
            <person name="Vogel J.P."/>
            <person name="Garvin D.F."/>
            <person name="Mockler T.C."/>
            <person name="Schmutz J."/>
            <person name="Rokhsar D."/>
            <person name="Bevan M.W."/>
        </authorList>
    </citation>
    <scope>NUCLEOTIDE SEQUENCE</scope>
    <source>
        <strain evidence="10">Bd21</strain>
    </source>
</reference>
<evidence type="ECO:0000256" key="7">
    <source>
        <dbReference type="ARBA" id="ARBA00023136"/>
    </source>
</evidence>
<dbReference type="KEGG" id="bdi:100837609"/>
<dbReference type="Gramene" id="KQK23139">
    <property type="protein sequence ID" value="KQK23139"/>
    <property type="gene ID" value="BRADI_1g71465v3"/>
</dbReference>
<proteinExistence type="inferred from homology"/>
<comment type="subcellular location">
    <subcellularLocation>
        <location evidence="1 8">Cell membrane</location>
        <topology evidence="1 8">Multi-pass membrane protein</topology>
    </subcellularLocation>
</comment>
<keyword evidence="7 8" id="KW-0472">Membrane</keyword>
<dbReference type="EnsemblPlants" id="KQK23139">
    <property type="protein sequence ID" value="KQK23139"/>
    <property type="gene ID" value="BRADI_1g71465v3"/>
</dbReference>
<evidence type="ECO:0000256" key="2">
    <source>
        <dbReference type="ARBA" id="ARBA00007651"/>
    </source>
</evidence>
<comment type="caution">
    <text evidence="8">Lacks conserved residue(s) required for the propagation of feature annotation.</text>
</comment>
<dbReference type="EMBL" id="CM000880">
    <property type="protein sequence ID" value="KQK23139.1"/>
    <property type="molecule type" value="Genomic_DNA"/>
</dbReference>
<reference evidence="11" key="3">
    <citation type="submission" date="2018-08" db="UniProtKB">
        <authorList>
            <consortium name="EnsemblPlants"/>
        </authorList>
    </citation>
    <scope>IDENTIFICATION</scope>
    <source>
        <strain evidence="11">cv. Bd21</strain>
    </source>
</reference>
<keyword evidence="4 8" id="KW-1003">Cell membrane</keyword>
<keyword evidence="5 8" id="KW-0812">Transmembrane</keyword>
<accession>I1H8L9</accession>
<dbReference type="Proteomes" id="UP000008810">
    <property type="component" value="Chromosome 1"/>
</dbReference>
<dbReference type="GeneID" id="100837609"/>
<dbReference type="PANTHER" id="PTHR33573">
    <property type="entry name" value="CASP-LIKE PROTEIN 4A4"/>
    <property type="match status" value="1"/>
</dbReference>
<feature type="transmembrane region" description="Helical" evidence="8">
    <location>
        <begin position="133"/>
        <end position="153"/>
    </location>
</feature>
<keyword evidence="6 8" id="KW-1133">Transmembrane helix</keyword>
<dbReference type="AlphaFoldDB" id="I1H8L9"/>
<comment type="similarity">
    <text evidence="2 8">Belongs to the Casparian strip membrane proteins (CASP) family.</text>
</comment>
<dbReference type="PANTHER" id="PTHR33573:SF64">
    <property type="entry name" value="CASP-LIKE PROTEIN 2B1"/>
    <property type="match status" value="1"/>
</dbReference>
<evidence type="ECO:0000256" key="5">
    <source>
        <dbReference type="ARBA" id="ARBA00022692"/>
    </source>
</evidence>
<dbReference type="HOGENOM" id="CLU_066104_0_1_1"/>
<evidence type="ECO:0000256" key="1">
    <source>
        <dbReference type="ARBA" id="ARBA00004651"/>
    </source>
</evidence>
<dbReference type="NCBIfam" id="TIGR01569">
    <property type="entry name" value="A_tha_TIGR01569"/>
    <property type="match status" value="1"/>
</dbReference>
<gene>
    <name evidence="11" type="primary">LOC100837609</name>
    <name evidence="10" type="ORF">BRADI_1g71465v3</name>
</gene>
<dbReference type="OMA" id="KVRMAGK"/>
<evidence type="ECO:0000256" key="6">
    <source>
        <dbReference type="ARBA" id="ARBA00022989"/>
    </source>
</evidence>
<dbReference type="ExpressionAtlas" id="I1H8L9">
    <property type="expression patterns" value="baseline and differential"/>
</dbReference>
<dbReference type="InterPro" id="IPR006702">
    <property type="entry name" value="CASP_dom"/>
</dbReference>
<feature type="transmembrane region" description="Helical" evidence="8">
    <location>
        <begin position="84"/>
        <end position="101"/>
    </location>
</feature>
<evidence type="ECO:0000256" key="8">
    <source>
        <dbReference type="RuleBase" id="RU361233"/>
    </source>
</evidence>
<reference evidence="10 11" key="1">
    <citation type="journal article" date="2010" name="Nature">
        <title>Genome sequencing and analysis of the model grass Brachypodium distachyon.</title>
        <authorList>
            <consortium name="International Brachypodium Initiative"/>
        </authorList>
    </citation>
    <scope>NUCLEOTIDE SEQUENCE [LARGE SCALE GENOMIC DNA]</scope>
    <source>
        <strain evidence="10">Bd21</strain>
        <strain evidence="11">cv. Bd21</strain>
    </source>
</reference>
<dbReference type="GO" id="GO:0005886">
    <property type="term" value="C:plasma membrane"/>
    <property type="evidence" value="ECO:0007669"/>
    <property type="project" value="UniProtKB-SubCell"/>
</dbReference>
<evidence type="ECO:0000256" key="3">
    <source>
        <dbReference type="ARBA" id="ARBA00011489"/>
    </source>
</evidence>
<dbReference type="RefSeq" id="XP_003558594.1">
    <property type="nucleotide sequence ID" value="XM_003558546.4"/>
</dbReference>
<feature type="transmembrane region" description="Helical" evidence="8">
    <location>
        <begin position="107"/>
        <end position="126"/>
    </location>
</feature>
<evidence type="ECO:0000313" key="10">
    <source>
        <dbReference type="EMBL" id="KQK23139.1"/>
    </source>
</evidence>
<feature type="domain" description="Casparian strip membrane protein" evidence="9">
    <location>
        <begin position="37"/>
        <end position="185"/>
    </location>
</feature>
<dbReference type="eggNOG" id="ENOG502QQH2">
    <property type="taxonomic scope" value="Eukaryota"/>
</dbReference>
<protein>
    <recommendedName>
        <fullName evidence="8">CASP-like protein</fullName>
    </recommendedName>
</protein>
<comment type="subunit">
    <text evidence="3 8">Homodimer and heterodimers.</text>
</comment>
<evidence type="ECO:0000313" key="12">
    <source>
        <dbReference type="Proteomes" id="UP000008810"/>
    </source>
</evidence>
<evidence type="ECO:0000259" key="9">
    <source>
        <dbReference type="Pfam" id="PF04535"/>
    </source>
</evidence>
<sequence>MRQAANGAGAGGDGVSPGNVPVCYYGPGGRVSASLERRVRAAEVFLRCAACGLAVLAAALLGADRQSRTFFSIQKVARYTDMQSLVILVIASGMVACYSLIQGARCLLSIVRGGILLSRPLAWAIFSCDQVMAYIIIGAVAVAMEAALIGKYGQVEFQWMKTCHLYQRFCTQAGGGVACAIAASASMVGISLLSAFNLFRLYGEGKGRK</sequence>
<name>I1H8L9_BRADI</name>
<dbReference type="OrthoDB" id="689701at2759"/>
<keyword evidence="12" id="KW-1185">Reference proteome</keyword>
<evidence type="ECO:0000313" key="11">
    <source>
        <dbReference type="EnsemblPlants" id="KQK23139"/>
    </source>
</evidence>